<name>A0AAP9SD61_CLOIN</name>
<evidence type="ECO:0000256" key="1">
    <source>
        <dbReference type="ARBA" id="ARBA00022649"/>
    </source>
</evidence>
<proteinExistence type="predicted"/>
<gene>
    <name evidence="2" type="ORF">G4D54_02975</name>
</gene>
<dbReference type="InterPro" id="IPR007712">
    <property type="entry name" value="RelE/ParE_toxin"/>
</dbReference>
<dbReference type="InterPro" id="IPR035093">
    <property type="entry name" value="RelE/ParE_toxin_dom_sf"/>
</dbReference>
<organism evidence="2 3">
    <name type="scientific">Clostridium innocuum</name>
    <dbReference type="NCBI Taxonomy" id="1522"/>
    <lineage>
        <taxon>Bacteria</taxon>
        <taxon>Bacillati</taxon>
        <taxon>Bacillota</taxon>
        <taxon>Clostridia</taxon>
        <taxon>Eubacteriales</taxon>
        <taxon>Clostridiaceae</taxon>
        <taxon>Clostridium</taxon>
    </lineage>
</organism>
<accession>A0AAP9SD61</accession>
<dbReference type="Gene3D" id="3.30.2310.20">
    <property type="entry name" value="RelE-like"/>
    <property type="match status" value="1"/>
</dbReference>
<dbReference type="AlphaFoldDB" id="A0AAP9SD61"/>
<reference evidence="2 3" key="1">
    <citation type="submission" date="2020-02" db="EMBL/GenBank/DDBJ databases">
        <authorList>
            <person name="Kociolek L.K."/>
            <person name="Ozer E.A."/>
        </authorList>
    </citation>
    <scope>NUCLEOTIDE SEQUENCE [LARGE SCALE GENOMIC DNA]</scope>
    <source>
        <strain evidence="2 3">ATCC 14501</strain>
    </source>
</reference>
<dbReference type="EMBL" id="CP048838">
    <property type="protein sequence ID" value="QJA01454.1"/>
    <property type="molecule type" value="Genomic_DNA"/>
</dbReference>
<dbReference type="Pfam" id="PF05016">
    <property type="entry name" value="ParE_toxin"/>
    <property type="match status" value="1"/>
</dbReference>
<evidence type="ECO:0000313" key="2">
    <source>
        <dbReference type="EMBL" id="QJA01454.1"/>
    </source>
</evidence>
<dbReference type="RefSeq" id="WP_002607258.1">
    <property type="nucleotide sequence ID" value="NZ_BAAACC010000020.1"/>
</dbReference>
<protein>
    <submittedName>
        <fullName evidence="2">Type II toxin-antitoxin system RelE/ParE family toxin</fullName>
    </submittedName>
</protein>
<dbReference type="GeneID" id="61924466"/>
<dbReference type="Proteomes" id="UP000503330">
    <property type="component" value="Chromosome"/>
</dbReference>
<sequence>MSEKLLMEMKTYKLRYLPLFEEDVKNVAAYISHVLQNPDAAHNLIDDVETAILNMLYHPAIYEKVFSQCERVNPYYRIYVKNYTIYYVILDDIVEIRRFLYNGRDMNRLI</sequence>
<evidence type="ECO:0000313" key="3">
    <source>
        <dbReference type="Proteomes" id="UP000503330"/>
    </source>
</evidence>
<keyword evidence="1" id="KW-1277">Toxin-antitoxin system</keyword>